<evidence type="ECO:0000256" key="1">
    <source>
        <dbReference type="SAM" id="MobiDB-lite"/>
    </source>
</evidence>
<dbReference type="InterPro" id="IPR007218">
    <property type="entry name" value="DNA_pol_delta_4"/>
</dbReference>
<dbReference type="AlphaFoldDB" id="A0AA86RYW3"/>
<dbReference type="PANTHER" id="PTHR14303">
    <property type="entry name" value="DNA POLYMERASE DELTA SUBUNIT 4"/>
    <property type="match status" value="1"/>
</dbReference>
<feature type="region of interest" description="Disordered" evidence="1">
    <location>
        <begin position="1"/>
        <end position="23"/>
    </location>
</feature>
<gene>
    <name evidence="2" type="ORF">AYBTSS11_LOCUS7187</name>
</gene>
<evidence type="ECO:0000313" key="2">
    <source>
        <dbReference type="EMBL" id="CAJ1935916.1"/>
    </source>
</evidence>
<dbReference type="Gramene" id="rna-AYBTSS11_LOCUS7187">
    <property type="protein sequence ID" value="CAJ1935916.1"/>
    <property type="gene ID" value="gene-AYBTSS11_LOCUS7187"/>
</dbReference>
<dbReference type="Pfam" id="PF04081">
    <property type="entry name" value="DNA_pol_delta_4"/>
    <property type="match status" value="1"/>
</dbReference>
<dbReference type="Proteomes" id="UP001189624">
    <property type="component" value="Chromosome 3"/>
</dbReference>
<organism evidence="2 3">
    <name type="scientific">Sphenostylis stenocarpa</name>
    <dbReference type="NCBI Taxonomy" id="92480"/>
    <lineage>
        <taxon>Eukaryota</taxon>
        <taxon>Viridiplantae</taxon>
        <taxon>Streptophyta</taxon>
        <taxon>Embryophyta</taxon>
        <taxon>Tracheophyta</taxon>
        <taxon>Spermatophyta</taxon>
        <taxon>Magnoliopsida</taxon>
        <taxon>eudicotyledons</taxon>
        <taxon>Gunneridae</taxon>
        <taxon>Pentapetalae</taxon>
        <taxon>rosids</taxon>
        <taxon>fabids</taxon>
        <taxon>Fabales</taxon>
        <taxon>Fabaceae</taxon>
        <taxon>Papilionoideae</taxon>
        <taxon>50 kb inversion clade</taxon>
        <taxon>NPAAA clade</taxon>
        <taxon>indigoferoid/millettioid clade</taxon>
        <taxon>Phaseoleae</taxon>
        <taxon>Sphenostylis</taxon>
    </lineage>
</organism>
<reference evidence="2" key="1">
    <citation type="submission" date="2023-10" db="EMBL/GenBank/DDBJ databases">
        <authorList>
            <person name="Domelevo Entfellner J.-B."/>
        </authorList>
    </citation>
    <scope>NUCLEOTIDE SEQUENCE</scope>
</reference>
<evidence type="ECO:0008006" key="4">
    <source>
        <dbReference type="Google" id="ProtNLM"/>
    </source>
</evidence>
<name>A0AA86RYW3_9FABA</name>
<accession>A0AA86RYW3</accession>
<keyword evidence="3" id="KW-1185">Reference proteome</keyword>
<dbReference type="PANTHER" id="PTHR14303:SF0">
    <property type="entry name" value="DNA POLYMERASE DELTA SUBUNIT 4"/>
    <property type="match status" value="1"/>
</dbReference>
<dbReference type="GO" id="GO:0006261">
    <property type="term" value="P:DNA-templated DNA replication"/>
    <property type="evidence" value="ECO:0007669"/>
    <property type="project" value="TreeGrafter"/>
</dbReference>
<dbReference type="EMBL" id="OY731400">
    <property type="protein sequence ID" value="CAJ1935916.1"/>
    <property type="molecule type" value="Genomic_DNA"/>
</dbReference>
<feature type="compositionally biased region" description="Basic residues" evidence="1">
    <location>
        <begin position="1"/>
        <end position="21"/>
    </location>
</feature>
<sequence length="96" mass="10918">MKSYYRQKKTTATKKSSRKTPVKASTLAPIKAEIQDEKEKLLRQFDLNMACGPCVGITRLERWERAQSLGLNPPLEIESLLKSGKVQIKSLWGTRI</sequence>
<proteinExistence type="predicted"/>
<dbReference type="GO" id="GO:0000731">
    <property type="term" value="P:DNA synthesis involved in DNA repair"/>
    <property type="evidence" value="ECO:0007669"/>
    <property type="project" value="InterPro"/>
</dbReference>
<dbReference type="GO" id="GO:0003887">
    <property type="term" value="F:DNA-directed DNA polymerase activity"/>
    <property type="evidence" value="ECO:0007669"/>
    <property type="project" value="TreeGrafter"/>
</dbReference>
<dbReference type="GO" id="GO:0043625">
    <property type="term" value="C:delta DNA polymerase complex"/>
    <property type="evidence" value="ECO:0007669"/>
    <property type="project" value="TreeGrafter"/>
</dbReference>
<protein>
    <recommendedName>
        <fullName evidence="4">DNA polymerase delta subunit 4</fullName>
    </recommendedName>
</protein>
<evidence type="ECO:0000313" key="3">
    <source>
        <dbReference type="Proteomes" id="UP001189624"/>
    </source>
</evidence>